<keyword evidence="1" id="KW-1133">Transmembrane helix</keyword>
<evidence type="ECO:0000256" key="1">
    <source>
        <dbReference type="SAM" id="Phobius"/>
    </source>
</evidence>
<feature type="transmembrane region" description="Helical" evidence="1">
    <location>
        <begin position="91"/>
        <end position="112"/>
    </location>
</feature>
<dbReference type="Gene3D" id="3.20.20.100">
    <property type="entry name" value="NADP-dependent oxidoreductase domain"/>
    <property type="match status" value="1"/>
</dbReference>
<evidence type="ECO:0000259" key="2">
    <source>
        <dbReference type="Pfam" id="PF00248"/>
    </source>
</evidence>
<dbReference type="PANTHER" id="PTHR11732">
    <property type="entry name" value="ALDO/KETO REDUCTASE"/>
    <property type="match status" value="1"/>
</dbReference>
<comment type="caution">
    <text evidence="3">The sequence shown here is derived from an EMBL/GenBank/DDBJ whole genome shotgun (WGS) entry which is preliminary data.</text>
</comment>
<accession>A0AAD8MQK4</accession>
<reference evidence="3" key="1">
    <citation type="submission" date="2023-02" db="EMBL/GenBank/DDBJ databases">
        <title>Genome of toxic invasive species Heracleum sosnowskyi carries increased number of genes despite the absence of recent whole-genome duplications.</title>
        <authorList>
            <person name="Schelkunov M."/>
            <person name="Shtratnikova V."/>
            <person name="Makarenko M."/>
            <person name="Klepikova A."/>
            <person name="Omelchenko D."/>
            <person name="Novikova G."/>
            <person name="Obukhova E."/>
            <person name="Bogdanov V."/>
            <person name="Penin A."/>
            <person name="Logacheva M."/>
        </authorList>
    </citation>
    <scope>NUCLEOTIDE SEQUENCE</scope>
    <source>
        <strain evidence="3">Hsosn_3</strain>
        <tissue evidence="3">Leaf</tissue>
    </source>
</reference>
<dbReference type="AlphaFoldDB" id="A0AAD8MQK4"/>
<feature type="domain" description="NADP-dependent oxidoreductase" evidence="2">
    <location>
        <begin position="31"/>
        <end position="98"/>
    </location>
</feature>
<dbReference type="Proteomes" id="UP001237642">
    <property type="component" value="Unassembled WGS sequence"/>
</dbReference>
<protein>
    <recommendedName>
        <fullName evidence="2">NADP-dependent oxidoreductase domain-containing protein</fullName>
    </recommendedName>
</protein>
<dbReference type="InterPro" id="IPR020471">
    <property type="entry name" value="AKR"/>
</dbReference>
<dbReference type="EMBL" id="JAUIZM010000006">
    <property type="protein sequence ID" value="KAK1381407.1"/>
    <property type="molecule type" value="Genomic_DNA"/>
</dbReference>
<gene>
    <name evidence="3" type="ORF">POM88_028151</name>
</gene>
<dbReference type="Pfam" id="PF00248">
    <property type="entry name" value="Aldo_ket_red"/>
    <property type="match status" value="1"/>
</dbReference>
<keyword evidence="1" id="KW-0472">Membrane</keyword>
<dbReference type="InterPro" id="IPR023210">
    <property type="entry name" value="NADP_OxRdtase_dom"/>
</dbReference>
<sequence>MAVPEISLSSGNAKSMPVLGLGLGASDPTPEQTEEALGEAISQAISCGLIKSRDELFITSKLWLTDNYGDRVLPALQKSLQDMKLDYLDQYLIHFHPCAEFIIVLIHCWPTARVKLRTKKKRKKFKF</sequence>
<name>A0AAD8MQK4_9APIA</name>
<reference evidence="3" key="2">
    <citation type="submission" date="2023-05" db="EMBL/GenBank/DDBJ databases">
        <authorList>
            <person name="Schelkunov M.I."/>
        </authorList>
    </citation>
    <scope>NUCLEOTIDE SEQUENCE</scope>
    <source>
        <strain evidence="3">Hsosn_3</strain>
        <tissue evidence="3">Leaf</tissue>
    </source>
</reference>
<evidence type="ECO:0000313" key="4">
    <source>
        <dbReference type="Proteomes" id="UP001237642"/>
    </source>
</evidence>
<dbReference type="SUPFAM" id="SSF51430">
    <property type="entry name" value="NAD(P)-linked oxidoreductase"/>
    <property type="match status" value="1"/>
</dbReference>
<keyword evidence="4" id="KW-1185">Reference proteome</keyword>
<keyword evidence="1" id="KW-0812">Transmembrane</keyword>
<evidence type="ECO:0000313" key="3">
    <source>
        <dbReference type="EMBL" id="KAK1381407.1"/>
    </source>
</evidence>
<organism evidence="3 4">
    <name type="scientific">Heracleum sosnowskyi</name>
    <dbReference type="NCBI Taxonomy" id="360622"/>
    <lineage>
        <taxon>Eukaryota</taxon>
        <taxon>Viridiplantae</taxon>
        <taxon>Streptophyta</taxon>
        <taxon>Embryophyta</taxon>
        <taxon>Tracheophyta</taxon>
        <taxon>Spermatophyta</taxon>
        <taxon>Magnoliopsida</taxon>
        <taxon>eudicotyledons</taxon>
        <taxon>Gunneridae</taxon>
        <taxon>Pentapetalae</taxon>
        <taxon>asterids</taxon>
        <taxon>campanulids</taxon>
        <taxon>Apiales</taxon>
        <taxon>Apiaceae</taxon>
        <taxon>Apioideae</taxon>
        <taxon>apioid superclade</taxon>
        <taxon>Tordylieae</taxon>
        <taxon>Tordyliinae</taxon>
        <taxon>Heracleum</taxon>
    </lineage>
</organism>
<dbReference type="InterPro" id="IPR036812">
    <property type="entry name" value="NAD(P)_OxRdtase_dom_sf"/>
</dbReference>
<dbReference type="GO" id="GO:0016491">
    <property type="term" value="F:oxidoreductase activity"/>
    <property type="evidence" value="ECO:0007669"/>
    <property type="project" value="InterPro"/>
</dbReference>
<proteinExistence type="predicted"/>